<reference evidence="2" key="1">
    <citation type="journal article" date="2019" name="Int. J. Syst. Evol. Microbiol.">
        <title>The Global Catalogue of Microorganisms (GCM) 10K type strain sequencing project: providing services to taxonomists for standard genome sequencing and annotation.</title>
        <authorList>
            <consortium name="The Broad Institute Genomics Platform"/>
            <consortium name="The Broad Institute Genome Sequencing Center for Infectious Disease"/>
            <person name="Wu L."/>
            <person name="Ma J."/>
        </authorList>
    </citation>
    <scope>NUCLEOTIDE SEQUENCE [LARGE SCALE GENOMIC DNA]</scope>
    <source>
        <strain evidence="2">CCUG 2113</strain>
    </source>
</reference>
<sequence length="88" mass="9759">MNNSMSDPKLEQGLLGVSWDVSHEDLELAHPGGKWNRRTEAGTAYLEYSVKSPGKLFGTELVGHLPLRFIFDIDGKQPLKGKRPAMPP</sequence>
<gene>
    <name evidence="1" type="ORF">ACFOW3_24510</name>
</gene>
<dbReference type="RefSeq" id="WP_156358836.1">
    <property type="nucleotide sequence ID" value="NZ_JAMXAX010000263.1"/>
</dbReference>
<proteinExistence type="predicted"/>
<accession>A0ABV8DGU4</accession>
<name>A0ABV8DGU4_9BURK</name>
<keyword evidence="2" id="KW-1185">Reference proteome</keyword>
<organism evidence="1 2">
    <name type="scientific">Acidovorax facilis</name>
    <dbReference type="NCBI Taxonomy" id="12917"/>
    <lineage>
        <taxon>Bacteria</taxon>
        <taxon>Pseudomonadati</taxon>
        <taxon>Pseudomonadota</taxon>
        <taxon>Betaproteobacteria</taxon>
        <taxon>Burkholderiales</taxon>
        <taxon>Comamonadaceae</taxon>
        <taxon>Acidovorax</taxon>
    </lineage>
</organism>
<comment type="caution">
    <text evidence="1">The sequence shown here is derived from an EMBL/GenBank/DDBJ whole genome shotgun (WGS) entry which is preliminary data.</text>
</comment>
<evidence type="ECO:0000313" key="2">
    <source>
        <dbReference type="Proteomes" id="UP001595693"/>
    </source>
</evidence>
<evidence type="ECO:0000313" key="1">
    <source>
        <dbReference type="EMBL" id="MFC3937796.1"/>
    </source>
</evidence>
<dbReference type="EMBL" id="JBHSAJ010000121">
    <property type="protein sequence ID" value="MFC3937796.1"/>
    <property type="molecule type" value="Genomic_DNA"/>
</dbReference>
<dbReference type="Proteomes" id="UP001595693">
    <property type="component" value="Unassembled WGS sequence"/>
</dbReference>
<protein>
    <submittedName>
        <fullName evidence="1">Uncharacterized protein</fullName>
    </submittedName>
</protein>